<dbReference type="InterPro" id="IPR046357">
    <property type="entry name" value="PPIase_dom_sf"/>
</dbReference>
<evidence type="ECO:0000256" key="7">
    <source>
        <dbReference type="ARBA" id="ARBA00023186"/>
    </source>
</evidence>
<keyword evidence="11" id="KW-0413">Isomerase</keyword>
<dbReference type="InterPro" id="IPR052029">
    <property type="entry name" value="PpiD_chaperone"/>
</dbReference>
<keyword evidence="11" id="KW-0697">Rotamase</keyword>
<dbReference type="SUPFAM" id="SSF54534">
    <property type="entry name" value="FKBP-like"/>
    <property type="match status" value="1"/>
</dbReference>
<evidence type="ECO:0000256" key="2">
    <source>
        <dbReference type="ARBA" id="ARBA00022475"/>
    </source>
</evidence>
<evidence type="ECO:0000256" key="8">
    <source>
        <dbReference type="ARBA" id="ARBA00038408"/>
    </source>
</evidence>
<evidence type="ECO:0000256" key="6">
    <source>
        <dbReference type="ARBA" id="ARBA00023136"/>
    </source>
</evidence>
<name>A0ABS5ZCL6_9GAMM</name>
<evidence type="ECO:0000256" key="10">
    <source>
        <dbReference type="ARBA" id="ARBA00042775"/>
    </source>
</evidence>
<evidence type="ECO:0000256" key="4">
    <source>
        <dbReference type="ARBA" id="ARBA00022692"/>
    </source>
</evidence>
<evidence type="ECO:0000313" key="16">
    <source>
        <dbReference type="Proteomes" id="UP000690515"/>
    </source>
</evidence>
<dbReference type="EMBL" id="JAGSOY010000022">
    <property type="protein sequence ID" value="MBU2711598.1"/>
    <property type="molecule type" value="Genomic_DNA"/>
</dbReference>
<dbReference type="PANTHER" id="PTHR47529">
    <property type="entry name" value="PEPTIDYL-PROLYL CIS-TRANS ISOMERASE D"/>
    <property type="match status" value="1"/>
</dbReference>
<protein>
    <recommendedName>
        <fullName evidence="9">Periplasmic chaperone PpiD</fullName>
    </recommendedName>
    <alternativeName>
        <fullName evidence="10">Periplasmic folding chaperone</fullName>
    </alternativeName>
</protein>
<keyword evidence="16" id="KW-1185">Reference proteome</keyword>
<evidence type="ECO:0000256" key="12">
    <source>
        <dbReference type="SAM" id="Coils"/>
    </source>
</evidence>
<dbReference type="Gene3D" id="1.10.4030.10">
    <property type="entry name" value="Porin chaperone SurA, peptide-binding domain"/>
    <property type="match status" value="1"/>
</dbReference>
<accession>A0ABS5ZCL6</accession>
<evidence type="ECO:0000256" key="9">
    <source>
        <dbReference type="ARBA" id="ARBA00040743"/>
    </source>
</evidence>
<dbReference type="Pfam" id="PF00639">
    <property type="entry name" value="Rotamase"/>
    <property type="match status" value="1"/>
</dbReference>
<keyword evidence="6 13" id="KW-0472">Membrane</keyword>
<evidence type="ECO:0000256" key="5">
    <source>
        <dbReference type="ARBA" id="ARBA00022989"/>
    </source>
</evidence>
<evidence type="ECO:0000313" key="15">
    <source>
        <dbReference type="EMBL" id="MBU2711598.1"/>
    </source>
</evidence>
<dbReference type="RefSeq" id="WP_215819756.1">
    <property type="nucleotide sequence ID" value="NZ_JAGSOY010000022.1"/>
</dbReference>
<keyword evidence="5 13" id="KW-1133">Transmembrane helix</keyword>
<dbReference type="PANTHER" id="PTHR47529:SF1">
    <property type="entry name" value="PERIPLASMIC CHAPERONE PPID"/>
    <property type="match status" value="1"/>
</dbReference>
<evidence type="ECO:0000256" key="11">
    <source>
        <dbReference type="PROSITE-ProRule" id="PRU00278"/>
    </source>
</evidence>
<keyword evidence="2" id="KW-1003">Cell membrane</keyword>
<dbReference type="SUPFAM" id="SSF109998">
    <property type="entry name" value="Triger factor/SurA peptide-binding domain-like"/>
    <property type="match status" value="1"/>
</dbReference>
<evidence type="ECO:0000256" key="13">
    <source>
        <dbReference type="SAM" id="Phobius"/>
    </source>
</evidence>
<comment type="similarity">
    <text evidence="8">Belongs to the PpiD chaperone family.</text>
</comment>
<gene>
    <name evidence="15" type="ORF">KCG35_11060</name>
</gene>
<reference evidence="15 16" key="1">
    <citation type="submission" date="2021-04" db="EMBL/GenBank/DDBJ databases">
        <authorList>
            <person name="Pira H."/>
            <person name="Risdian C."/>
            <person name="Wink J."/>
        </authorList>
    </citation>
    <scope>NUCLEOTIDE SEQUENCE [LARGE SCALE GENOMIC DNA]</scope>
    <source>
        <strain evidence="15 16">WH53</strain>
    </source>
</reference>
<comment type="subcellular location">
    <subcellularLocation>
        <location evidence="1">Cell inner membrane</location>
        <topology evidence="1">Single-pass type II membrane protein</topology>
        <orientation evidence="1">Periplasmic side</orientation>
    </subcellularLocation>
</comment>
<dbReference type="PROSITE" id="PS01096">
    <property type="entry name" value="PPIC_PPIASE_1"/>
    <property type="match status" value="1"/>
</dbReference>
<feature type="coiled-coil region" evidence="12">
    <location>
        <begin position="494"/>
        <end position="534"/>
    </location>
</feature>
<evidence type="ECO:0000256" key="1">
    <source>
        <dbReference type="ARBA" id="ARBA00004382"/>
    </source>
</evidence>
<dbReference type="InterPro" id="IPR023058">
    <property type="entry name" value="PPIase_PpiC_CS"/>
</dbReference>
<keyword evidence="3" id="KW-0997">Cell inner membrane</keyword>
<dbReference type="PROSITE" id="PS50198">
    <property type="entry name" value="PPIC_PPIASE_2"/>
    <property type="match status" value="1"/>
</dbReference>
<dbReference type="Proteomes" id="UP000690515">
    <property type="component" value="Unassembled WGS sequence"/>
</dbReference>
<comment type="caution">
    <text evidence="15">The sequence shown here is derived from an EMBL/GenBank/DDBJ whole genome shotgun (WGS) entry which is preliminary data.</text>
</comment>
<keyword evidence="7" id="KW-0143">Chaperone</keyword>
<dbReference type="InterPro" id="IPR000297">
    <property type="entry name" value="PPIase_PpiC"/>
</dbReference>
<evidence type="ECO:0000259" key="14">
    <source>
        <dbReference type="PROSITE" id="PS50198"/>
    </source>
</evidence>
<dbReference type="Pfam" id="PF13624">
    <property type="entry name" value="SurA_N_3"/>
    <property type="match status" value="1"/>
</dbReference>
<proteinExistence type="inferred from homology"/>
<dbReference type="Gene3D" id="3.10.50.40">
    <property type="match status" value="1"/>
</dbReference>
<sequence>MLTFCKIGDAAEVIMLQTMRDNAQSWVVKVIVFLIIFVFAIFGLESLRLVTTNNAVATVNDEEISQRELARAVNIRINQMAQSEKFDPTKVDEKKIKNSVLDQLIDRSLLTQTAKNYGLFFPEQAVDQEIISQDAFKEDGKYSPTRFEQLIRQAGFTPRQYKDAMIEDMLTTQLQYGLAGSEFLTSAEAKRLQQLEQQTRSFKMLTLPIAEIKNNVEVTEDEIKSYYQQHEKEFMSAESVKVNYLTLEKTDLLDAVKVDEDDVKARYNQFVEAFKKNEPPRPKAAHILLEIKDDRDAKATKALAAEIEQKLQKGESFAELAKQYSDDQVSAEKGGELGFVEEGIFGEDFDKTLAELKAGEVSKPLETGYGIQLIKLVEMVQPDVPSFAEKQEELTNALKESKAEPLFVEKRQQLEDLSYQAADLQEPAEKLKLKIKTSDFFSKDNSKGIFANEKVVKQAFSPEVLTDKMNSAVIDLSKDKVMVLHVLEHKPAKLQALEDVKKELVVKLKDQKAVKQLEEKSASLVAALREGKQKLDEIAQKGQTWKAYTDAKRMMTEAPREVVQQVFKLPHPQDDHPQYGVATLTSGDQAIIELTKVTTSETIEGEEQQQAFMKRYMAMQRQQIVRQQLQQNLRESAEINKNL</sequence>
<organism evidence="15 16">
    <name type="scientific">Zooshikella harenae</name>
    <dbReference type="NCBI Taxonomy" id="2827238"/>
    <lineage>
        <taxon>Bacteria</taxon>
        <taxon>Pseudomonadati</taxon>
        <taxon>Pseudomonadota</taxon>
        <taxon>Gammaproteobacteria</taxon>
        <taxon>Oceanospirillales</taxon>
        <taxon>Zooshikellaceae</taxon>
        <taxon>Zooshikella</taxon>
    </lineage>
</organism>
<dbReference type="InterPro" id="IPR027304">
    <property type="entry name" value="Trigger_fact/SurA_dom_sf"/>
</dbReference>
<feature type="transmembrane region" description="Helical" evidence="13">
    <location>
        <begin position="26"/>
        <end position="44"/>
    </location>
</feature>
<keyword evidence="4 13" id="KW-0812">Transmembrane</keyword>
<keyword evidence="12" id="KW-0175">Coiled coil</keyword>
<feature type="domain" description="PpiC" evidence="14">
    <location>
        <begin position="279"/>
        <end position="378"/>
    </location>
</feature>
<evidence type="ECO:0000256" key="3">
    <source>
        <dbReference type="ARBA" id="ARBA00022519"/>
    </source>
</evidence>